<evidence type="ECO:0000313" key="2">
    <source>
        <dbReference type="Proteomes" id="UP001238805"/>
    </source>
</evidence>
<dbReference type="RefSeq" id="WP_284875772.1">
    <property type="nucleotide sequence ID" value="NZ_CP126970.1"/>
</dbReference>
<evidence type="ECO:0000313" key="1">
    <source>
        <dbReference type="EMBL" id="WIM71199.1"/>
    </source>
</evidence>
<evidence type="ECO:0008006" key="3">
    <source>
        <dbReference type="Google" id="ProtNLM"/>
    </source>
</evidence>
<proteinExistence type="predicted"/>
<protein>
    <recommendedName>
        <fullName evidence="3">DUF559 domain-containing protein</fullName>
    </recommendedName>
</protein>
<dbReference type="Proteomes" id="UP001238805">
    <property type="component" value="Chromosome"/>
</dbReference>
<keyword evidence="2" id="KW-1185">Reference proteome</keyword>
<gene>
    <name evidence="1" type="ORF">QP029_05270</name>
</gene>
<organism evidence="1 2">
    <name type="scientific">Corynebacterium suedekumii</name>
    <dbReference type="NCBI Taxonomy" id="3049801"/>
    <lineage>
        <taxon>Bacteria</taxon>
        <taxon>Bacillati</taxon>
        <taxon>Actinomycetota</taxon>
        <taxon>Actinomycetes</taxon>
        <taxon>Mycobacteriales</taxon>
        <taxon>Corynebacteriaceae</taxon>
        <taxon>Corynebacterium</taxon>
    </lineage>
</organism>
<name>A0ABY8VNG8_9CORY</name>
<sequence>MTTPMTTLAACLKSLARREHAWDTLASLELDPVTVMSVQLIDRFRYVFGVDAEAIRVGLRGQIAAKRLERLLRLSCGGAESKPETVLRLLANEAVAGLDVCFRAQVPVYTDGTVGRPGEPLAGKTLLTVLDQADVRLRVGLMHDGEHHLQRSQRDKDAEITADLLASGWLLIRTSAGMLRKTRETKRRIRQAVEVALAGLAAS</sequence>
<dbReference type="EMBL" id="CP126970">
    <property type="protein sequence ID" value="WIM71199.1"/>
    <property type="molecule type" value="Genomic_DNA"/>
</dbReference>
<accession>A0ABY8VNG8</accession>
<reference evidence="1 2" key="1">
    <citation type="submission" date="2023-05" db="EMBL/GenBank/DDBJ databases">
        <title>Corynebacterium suedekumii sp. nov. and Corynebacterium breve sp. nov. isolated from raw cow's milk.</title>
        <authorList>
            <person name="Baer M.K."/>
            <person name="Mehl L."/>
            <person name="Hellmuth R."/>
            <person name="Marke G."/>
            <person name="Lipski A."/>
        </authorList>
    </citation>
    <scope>NUCLEOTIDE SEQUENCE [LARGE SCALE GENOMIC DNA]</scope>
    <source>
        <strain evidence="1 2">LM112</strain>
    </source>
</reference>